<gene>
    <name evidence="10" type="ORF">PLOB_00020342</name>
</gene>
<evidence type="ECO:0000259" key="9">
    <source>
        <dbReference type="Pfam" id="PF16213"/>
    </source>
</evidence>
<keyword evidence="11" id="KW-1185">Reference proteome</keyword>
<evidence type="ECO:0000259" key="6">
    <source>
        <dbReference type="Pfam" id="PF09324"/>
    </source>
</evidence>
<sequence length="1736" mass="191984">MSRGLDERSKKFIDAVQADLRALSNETRRKFQPVKEAAEAGILRLRTISAAKSRNVKITKVVSEENEIVQPFLLGCDTKSLRVVQISLTALQRLITNEALSESSASNLVSTLWQLMEGGLEELRILQTIILLITTSNIVHGESLGKAMVLCFKLYFIKDATICTTAAATVRQMVSVIFERVLIEDSQGLASQSVEDTVGSVRHKNCPVSLHPCARDAYLLFQDLCQLTNGEQPYWLHGIVEMTRTFGLELLESVLKGYPNIFLKHPEFSFLLKERVCPLIIKLFSPSIKHRVSSSPTVEKPLYPVAVRLLRIVSVLIEKFYTLLVTECEIFLSLLVKFLEPDKPQWQRALALEVLHTLTIQPALLRSFCLFYDMQEHSTRIFHDMVNALTSFTQGLFTSQVTHSFSEKGAHLASANTIQTPSSAPPPSVVALSAMGGVTPQPGFSYRGAWIPLSVMPVYGQAKPVYLEQLERPESSSIPDGYTLSVAFACLLEIVKSLDALVQENSASSSQVEVVGWIEPDVFRTSNETGVGTETIRAAAKEGSESEGGPNTPDLFQEMVLASWCGILASLSLLLEASNDESATEAILKSYQLYANVCGILNMTTPRDAFITSLCKAALPPHYTLTVVNPHSGTAQVSYVKFPSGTQVPPESQSGDHRSLGKSLSGESGSGTVLTGTPLGSSHGPVSLTAKNIQCMRSLLSLAHCHGAILGTAWHMVLTTLQHLTWILGLKPSAGGTLKAMPASEAPNVVITQAMMAELPVLAAILSRLFETSKYLDDVALHHLVDALCRLSTTSMEQAQSNKEPSLFAVAKLLETGLNNLHRARVLWKPLTAHLLEVCQHPHNKMREWGAEAVTSLVRSALTHDHDPPLKQDLQLQSMLLSPLQEMSNVSFSDIRYKQLECVLQILHSTGQNLGQGWLCVLGVIGAATNQQGEGLIRVAFQSLQLVVTDFLPLMPCTCIKVVVDVAGKFGLQPQELNISLTAIGLLWNISDFLSQHREKIRTALEEAETPANEGTNDSSSVGTKYEKPVPPSDRQWMCLYSKLGELCVDPRPAVRKSAGQTLFSTINAHGSLLENVTWYTVLWQVLFPLLEQVKTMSTSAADVPPPSDSVNSKGKILIHHSRDTAEKQWAETRVLTLSGVARVFNNRRQILAGLEEFPRAWALLLEFIEFAALSKSAEVALAALKSFQDIVQDSNETQENSVASSSPVDKSRDKTAGKGAAKLKVKPKFCEAADEDLNLWANAWRVWYSIGSTSMSESHILRTRRDSSGKIIKIRTYPAQAFLAALVQIFPSLFMRIYSRFGLADLQKLAKILETSVTIPVPFDQSPFLVPSFQDTVLTALQHAILNTIDILREPLPNSTGSVLHVSNQPMYPTLFSLLLQFFEYATEPPRIHDLSDDDGAARKKKKEWVILSLTPFSEKCLEMTLALYDECFSKPAVIEENVLEKIIKFFFFLFWLKYSCPSQSTWKLAVDSLMTVTRKGLNVALSRPDSFRSMWYELASALEDFLFSDMSPPENQTLEQHQADEALDIKLLRMIREEILPHSGALPKDFMARVMALLNRGSIHSAADATFSGTDANGFPLREEFAKSCFETLLQFSFVNGTPEVDRQADQSDGKVAELALDVLLSRCSDVLVKYVEDEKLSGKCPLPRTRMAEMSFVMKAISTLVSSMKRAVKENPTVVDGRIWDQVIELYPRLVECSVCNSTQVRRALREALQEYADLLRPPTHTSTINGDR</sequence>
<evidence type="ECO:0000259" key="8">
    <source>
        <dbReference type="Pfam" id="PF16206"/>
    </source>
</evidence>
<dbReference type="Pfam" id="PF16206">
    <property type="entry name" value="Mon2_C"/>
    <property type="match status" value="1"/>
</dbReference>
<feature type="region of interest" description="Disordered" evidence="5">
    <location>
        <begin position="1005"/>
        <end position="1030"/>
    </location>
</feature>
<dbReference type="InterPro" id="IPR032817">
    <property type="entry name" value="Mon2_C"/>
</dbReference>
<comment type="similarity">
    <text evidence="1">Belongs to the MON2 family.</text>
</comment>
<feature type="region of interest" description="Disordered" evidence="5">
    <location>
        <begin position="642"/>
        <end position="678"/>
    </location>
</feature>
<dbReference type="Proteomes" id="UP001159405">
    <property type="component" value="Unassembled WGS sequence"/>
</dbReference>
<evidence type="ECO:0000256" key="2">
    <source>
        <dbReference type="ARBA" id="ARBA00017134"/>
    </source>
</evidence>
<feature type="domain" description="Mon2/Sec7/BIG1-like HDS" evidence="6">
    <location>
        <begin position="866"/>
        <end position="945"/>
    </location>
</feature>
<feature type="region of interest" description="Disordered" evidence="5">
    <location>
        <begin position="1196"/>
        <end position="1220"/>
    </location>
</feature>
<dbReference type="Pfam" id="PF12783">
    <property type="entry name" value="Sec7-like_HUS"/>
    <property type="match status" value="1"/>
</dbReference>
<dbReference type="SUPFAM" id="SSF48371">
    <property type="entry name" value="ARM repeat"/>
    <property type="match status" value="2"/>
</dbReference>
<evidence type="ECO:0000259" key="7">
    <source>
        <dbReference type="Pfam" id="PF12783"/>
    </source>
</evidence>
<evidence type="ECO:0000256" key="5">
    <source>
        <dbReference type="SAM" id="MobiDB-lite"/>
    </source>
</evidence>
<dbReference type="PANTHER" id="PTHR10663">
    <property type="entry name" value="GUANYL-NUCLEOTIDE EXCHANGE FACTOR"/>
    <property type="match status" value="1"/>
</dbReference>
<dbReference type="PANTHER" id="PTHR10663:SF333">
    <property type="entry name" value="PROTEIN MON2 HOMOLOG"/>
    <property type="match status" value="1"/>
</dbReference>
<feature type="domain" description="Mon2/Sec7/BIG1-like HUS" evidence="7">
    <location>
        <begin position="213"/>
        <end position="381"/>
    </location>
</feature>
<evidence type="ECO:0000313" key="10">
    <source>
        <dbReference type="EMBL" id="CAH3178449.1"/>
    </source>
</evidence>
<accession>A0ABN8RK78</accession>
<protein>
    <recommendedName>
        <fullName evidence="2">Protein MON2 homolog</fullName>
    </recommendedName>
</protein>
<evidence type="ECO:0000256" key="4">
    <source>
        <dbReference type="ARBA" id="ARBA00022927"/>
    </source>
</evidence>
<feature type="compositionally biased region" description="Low complexity" evidence="5">
    <location>
        <begin position="661"/>
        <end position="671"/>
    </location>
</feature>
<organism evidence="10 11">
    <name type="scientific">Porites lobata</name>
    <dbReference type="NCBI Taxonomy" id="104759"/>
    <lineage>
        <taxon>Eukaryota</taxon>
        <taxon>Metazoa</taxon>
        <taxon>Cnidaria</taxon>
        <taxon>Anthozoa</taxon>
        <taxon>Hexacorallia</taxon>
        <taxon>Scleractinia</taxon>
        <taxon>Fungiina</taxon>
        <taxon>Poritidae</taxon>
        <taxon>Porites</taxon>
    </lineage>
</organism>
<keyword evidence="4" id="KW-0653">Protein transport</keyword>
<feature type="compositionally biased region" description="Polar residues" evidence="5">
    <location>
        <begin position="644"/>
        <end position="653"/>
    </location>
</feature>
<dbReference type="Pfam" id="PF16213">
    <property type="entry name" value="DCB"/>
    <property type="match status" value="1"/>
</dbReference>
<feature type="compositionally biased region" description="Polar residues" evidence="5">
    <location>
        <begin position="1196"/>
        <end position="1209"/>
    </location>
</feature>
<evidence type="ECO:0000313" key="11">
    <source>
        <dbReference type="Proteomes" id="UP001159405"/>
    </source>
</evidence>
<dbReference type="EMBL" id="CALNXK010000240">
    <property type="protein sequence ID" value="CAH3178449.1"/>
    <property type="molecule type" value="Genomic_DNA"/>
</dbReference>
<name>A0ABN8RK78_9CNID</name>
<dbReference type="InterPro" id="IPR032691">
    <property type="entry name" value="Mon2/Sec7/BIG1-like_HUS"/>
</dbReference>
<feature type="domain" description="Mon2/Sec7/BIG1-like dimerisation and cyclophilin-binding" evidence="9">
    <location>
        <begin position="8"/>
        <end position="185"/>
    </location>
</feature>
<reference evidence="10 11" key="1">
    <citation type="submission" date="2022-05" db="EMBL/GenBank/DDBJ databases">
        <authorList>
            <consortium name="Genoscope - CEA"/>
            <person name="William W."/>
        </authorList>
    </citation>
    <scope>NUCLEOTIDE SEQUENCE [LARGE SCALE GENOMIC DNA]</scope>
</reference>
<dbReference type="InterPro" id="IPR016024">
    <property type="entry name" value="ARM-type_fold"/>
</dbReference>
<dbReference type="InterPro" id="IPR015403">
    <property type="entry name" value="Mon2/Sec7/BIG1-like_HDS"/>
</dbReference>
<comment type="caution">
    <text evidence="10">The sequence shown here is derived from an EMBL/GenBank/DDBJ whole genome shotgun (WGS) entry which is preliminary data.</text>
</comment>
<evidence type="ECO:0000256" key="3">
    <source>
        <dbReference type="ARBA" id="ARBA00022448"/>
    </source>
</evidence>
<feature type="compositionally biased region" description="Polar residues" evidence="5">
    <location>
        <begin position="1013"/>
        <end position="1023"/>
    </location>
</feature>
<feature type="domain" description="Mon2 C-terminal" evidence="8">
    <location>
        <begin position="949"/>
        <end position="1726"/>
    </location>
</feature>
<dbReference type="Pfam" id="PF09324">
    <property type="entry name" value="Sec7-like_HDS"/>
    <property type="match status" value="1"/>
</dbReference>
<keyword evidence="3" id="KW-0813">Transport</keyword>
<evidence type="ECO:0000256" key="1">
    <source>
        <dbReference type="ARBA" id="ARBA00008144"/>
    </source>
</evidence>
<proteinExistence type="inferred from homology"/>
<dbReference type="InterPro" id="IPR032629">
    <property type="entry name" value="DCB_dom"/>
</dbReference>